<comment type="catalytic activity">
    <reaction evidence="12">
        <text>oxaloacetate + H(+) = pyruvate + CO2</text>
        <dbReference type="Rhea" id="RHEA:15641"/>
        <dbReference type="ChEBI" id="CHEBI:15361"/>
        <dbReference type="ChEBI" id="CHEBI:15378"/>
        <dbReference type="ChEBI" id="CHEBI:16452"/>
        <dbReference type="ChEBI" id="CHEBI:16526"/>
        <dbReference type="EC" id="4.1.1.112"/>
    </reaction>
</comment>
<dbReference type="InterPro" id="IPR036704">
    <property type="entry name" value="RraA/RraA-like_sf"/>
</dbReference>
<comment type="caution">
    <text evidence="14">The sequence shown here is derived from an EMBL/GenBank/DDBJ whole genome shotgun (WGS) entry which is preliminary data.</text>
</comment>
<dbReference type="PATRIC" id="fig|1079994.3.peg.2123"/>
<evidence type="ECO:0000256" key="1">
    <source>
        <dbReference type="ARBA" id="ARBA00001342"/>
    </source>
</evidence>
<comment type="catalytic activity">
    <reaction evidence="1">
        <text>4-hydroxy-4-methyl-2-oxoglutarate = 2 pyruvate</text>
        <dbReference type="Rhea" id="RHEA:22748"/>
        <dbReference type="ChEBI" id="CHEBI:15361"/>
        <dbReference type="ChEBI" id="CHEBI:58276"/>
        <dbReference type="EC" id="4.1.3.17"/>
    </reaction>
</comment>
<evidence type="ECO:0000256" key="4">
    <source>
        <dbReference type="ARBA" id="ARBA00011233"/>
    </source>
</evidence>
<evidence type="ECO:0000256" key="5">
    <source>
        <dbReference type="ARBA" id="ARBA00012213"/>
    </source>
</evidence>
<evidence type="ECO:0000256" key="7">
    <source>
        <dbReference type="ARBA" id="ARBA00016549"/>
    </source>
</evidence>
<dbReference type="EC" id="4.1.1.112" evidence="6"/>
<comment type="cofactor">
    <cofactor evidence="13">
        <name>Mg(2+)</name>
        <dbReference type="ChEBI" id="CHEBI:18420"/>
    </cofactor>
</comment>
<comment type="similarity">
    <text evidence="3">Belongs to the class II aldolase/RraA-like family.</text>
</comment>
<feature type="binding site" evidence="13">
    <location>
        <position position="107"/>
    </location>
    <ligand>
        <name>Mg(2+)</name>
        <dbReference type="ChEBI" id="CHEBI:18420"/>
    </ligand>
</feature>
<evidence type="ECO:0000256" key="3">
    <source>
        <dbReference type="ARBA" id="ARBA00008621"/>
    </source>
</evidence>
<sequence>MQIDMQLPSVDEVPGASTIYEARGRAGDAHGLVHRAGPSACIGRALTVECHPGDNLAVHRAVARAAPGDVLVVAGRDVPVGYLGDVLVHAARLAGIAGVLVDGGVRDLNELQGIDLPVFSTRVAMAGASKVSPGAIGRPVVFAGASVSSGDVVRTDSDGAVFVPRGEWKATLAAAADRDAFEDAVIERLNQGETTLSIFGLEA</sequence>
<evidence type="ECO:0000256" key="11">
    <source>
        <dbReference type="ARBA" id="ARBA00032305"/>
    </source>
</evidence>
<gene>
    <name evidence="14" type="ORF">NS354_00905</name>
</gene>
<name>A0A147ES76_9MICO</name>
<dbReference type="Proteomes" id="UP000070810">
    <property type="component" value="Unassembled WGS sequence"/>
</dbReference>
<dbReference type="GO" id="GO:0047443">
    <property type="term" value="F:4-hydroxy-4-methyl-2-oxoglutarate aldolase activity"/>
    <property type="evidence" value="ECO:0007669"/>
    <property type="project" value="UniProtKB-EC"/>
</dbReference>
<dbReference type="CDD" id="cd16841">
    <property type="entry name" value="RraA_family"/>
    <property type="match status" value="1"/>
</dbReference>
<feature type="binding site" evidence="13">
    <location>
        <begin position="84"/>
        <end position="87"/>
    </location>
    <ligand>
        <name>substrate</name>
    </ligand>
</feature>
<evidence type="ECO:0000313" key="15">
    <source>
        <dbReference type="Proteomes" id="UP000070810"/>
    </source>
</evidence>
<dbReference type="PANTHER" id="PTHR33254">
    <property type="entry name" value="4-HYDROXY-4-METHYL-2-OXOGLUTARATE ALDOLASE 3-RELATED"/>
    <property type="match status" value="1"/>
</dbReference>
<dbReference type="Gene3D" id="3.50.30.40">
    <property type="entry name" value="Ribonuclease E inhibitor RraA/RraA-like"/>
    <property type="match status" value="1"/>
</dbReference>
<reference evidence="14 15" key="1">
    <citation type="journal article" date="2016" name="Front. Microbiol.">
        <title>Genomic Resource of Rice Seed Associated Bacteria.</title>
        <authorList>
            <person name="Midha S."/>
            <person name="Bansal K."/>
            <person name="Sharma S."/>
            <person name="Kumar N."/>
            <person name="Patil P.P."/>
            <person name="Chaudhry V."/>
            <person name="Patil P.B."/>
        </authorList>
    </citation>
    <scope>NUCLEOTIDE SEQUENCE [LARGE SCALE GENOMIC DNA]</scope>
    <source>
        <strain evidence="14 15">NS354</strain>
    </source>
</reference>
<organism evidence="14 15">
    <name type="scientific">Leucobacter chromiiresistens</name>
    <dbReference type="NCBI Taxonomy" id="1079994"/>
    <lineage>
        <taxon>Bacteria</taxon>
        <taxon>Bacillati</taxon>
        <taxon>Actinomycetota</taxon>
        <taxon>Actinomycetes</taxon>
        <taxon>Micrococcales</taxon>
        <taxon>Microbacteriaceae</taxon>
        <taxon>Leucobacter</taxon>
    </lineage>
</organism>
<dbReference type="GO" id="GO:0046872">
    <property type="term" value="F:metal ion binding"/>
    <property type="evidence" value="ECO:0007669"/>
    <property type="project" value="UniProtKB-KW"/>
</dbReference>
<proteinExistence type="inferred from homology"/>
<dbReference type="InterPro" id="IPR005493">
    <property type="entry name" value="RraA/RraA-like"/>
</dbReference>
<evidence type="ECO:0000256" key="13">
    <source>
        <dbReference type="PIRSR" id="PIRSR605493-1"/>
    </source>
</evidence>
<evidence type="ECO:0000256" key="2">
    <source>
        <dbReference type="ARBA" id="ARBA00001968"/>
    </source>
</evidence>
<evidence type="ECO:0000256" key="12">
    <source>
        <dbReference type="ARBA" id="ARBA00047973"/>
    </source>
</evidence>
<keyword evidence="13" id="KW-0460">Magnesium</keyword>
<keyword evidence="13" id="KW-0479">Metal-binding</keyword>
<feature type="binding site" evidence="13">
    <location>
        <position position="106"/>
    </location>
    <ligand>
        <name>substrate</name>
    </ligand>
</feature>
<comment type="subunit">
    <text evidence="4">Homotrimer.</text>
</comment>
<accession>A0A147ES76</accession>
<dbReference type="AlphaFoldDB" id="A0A147ES76"/>
<dbReference type="EC" id="4.1.3.17" evidence="5"/>
<dbReference type="PANTHER" id="PTHR33254:SF4">
    <property type="entry name" value="4-HYDROXY-4-METHYL-2-OXOGLUTARATE ALDOLASE 3-RELATED"/>
    <property type="match status" value="1"/>
</dbReference>
<evidence type="ECO:0000256" key="9">
    <source>
        <dbReference type="ARBA" id="ARBA00029596"/>
    </source>
</evidence>
<evidence type="ECO:0000256" key="6">
    <source>
        <dbReference type="ARBA" id="ARBA00012947"/>
    </source>
</evidence>
<keyword evidence="15" id="KW-1185">Reference proteome</keyword>
<dbReference type="SUPFAM" id="SSF89562">
    <property type="entry name" value="RraA-like"/>
    <property type="match status" value="1"/>
</dbReference>
<evidence type="ECO:0000256" key="8">
    <source>
        <dbReference type="ARBA" id="ARBA00025046"/>
    </source>
</evidence>
<comment type="function">
    <text evidence="8">Catalyzes the aldol cleavage of 4-hydroxy-4-methyl-2-oxoglutarate (HMG) into 2 molecules of pyruvate. Also contains a secondary oxaloacetate (OAA) decarboxylase activity due to the common pyruvate enolate transition state formed following C-C bond cleavage in the retro-aldol and decarboxylation reactions.</text>
</comment>
<dbReference type="EMBL" id="LDRK01000006">
    <property type="protein sequence ID" value="KTR87308.1"/>
    <property type="molecule type" value="Genomic_DNA"/>
</dbReference>
<comment type="cofactor">
    <cofactor evidence="2">
        <name>a divalent metal cation</name>
        <dbReference type="ChEBI" id="CHEBI:60240"/>
    </cofactor>
</comment>
<evidence type="ECO:0000313" key="14">
    <source>
        <dbReference type="EMBL" id="KTR87308.1"/>
    </source>
</evidence>
<dbReference type="GO" id="GO:0008948">
    <property type="term" value="F:oxaloacetate decarboxylase activity"/>
    <property type="evidence" value="ECO:0007669"/>
    <property type="project" value="UniProtKB-EC"/>
</dbReference>
<protein>
    <recommendedName>
        <fullName evidence="7">Putative 4-hydroxy-4-methyl-2-oxoglutarate aldolase</fullName>
        <ecNumber evidence="6">4.1.1.112</ecNumber>
        <ecNumber evidence="5">4.1.3.17</ecNumber>
    </recommendedName>
    <alternativeName>
        <fullName evidence="11">Oxaloacetate decarboxylase</fullName>
    </alternativeName>
    <alternativeName>
        <fullName evidence="9">Regulator of ribonuclease activity homolog</fullName>
    </alternativeName>
    <alternativeName>
        <fullName evidence="10">RraA-like protein</fullName>
    </alternativeName>
</protein>
<evidence type="ECO:0000256" key="10">
    <source>
        <dbReference type="ARBA" id="ARBA00030169"/>
    </source>
</evidence>
<dbReference type="Pfam" id="PF03737">
    <property type="entry name" value="RraA-like"/>
    <property type="match status" value="1"/>
</dbReference>